<organism evidence="4 5">
    <name type="scientific">Eimeria praecox</name>
    <dbReference type="NCBI Taxonomy" id="51316"/>
    <lineage>
        <taxon>Eukaryota</taxon>
        <taxon>Sar</taxon>
        <taxon>Alveolata</taxon>
        <taxon>Apicomplexa</taxon>
        <taxon>Conoidasida</taxon>
        <taxon>Coccidia</taxon>
        <taxon>Eucoccidiorida</taxon>
        <taxon>Eimeriorina</taxon>
        <taxon>Eimeriidae</taxon>
        <taxon>Eimeria</taxon>
    </lineage>
</organism>
<name>U6H777_9EIME</name>
<evidence type="ECO:0000313" key="5">
    <source>
        <dbReference type="Proteomes" id="UP000018201"/>
    </source>
</evidence>
<evidence type="ECO:0000256" key="1">
    <source>
        <dbReference type="SAM" id="MobiDB-lite"/>
    </source>
</evidence>
<feature type="compositionally biased region" description="Acidic residues" evidence="1">
    <location>
        <begin position="239"/>
        <end position="262"/>
    </location>
</feature>
<keyword evidence="2" id="KW-1133">Transmembrane helix</keyword>
<feature type="region of interest" description="Disordered" evidence="1">
    <location>
        <begin position="229"/>
        <end position="274"/>
    </location>
</feature>
<keyword evidence="5" id="KW-1185">Reference proteome</keyword>
<dbReference type="VEuPathDB" id="ToxoDB:EPH_0050170"/>
<proteinExistence type="predicted"/>
<reference evidence="4" key="1">
    <citation type="submission" date="2013-10" db="EMBL/GenBank/DDBJ databases">
        <title>Genomic analysis of the causative agents of coccidiosis in chickens.</title>
        <authorList>
            <person name="Reid A.J."/>
            <person name="Blake D."/>
            <person name="Billington K."/>
            <person name="Browne H."/>
            <person name="Dunn M."/>
            <person name="Hung S."/>
            <person name="Kawahara F."/>
            <person name="Miranda-Saavedra D."/>
            <person name="Mourier T."/>
            <person name="Nagra H."/>
            <person name="Otto T.D."/>
            <person name="Rawlings N."/>
            <person name="Sanchez A."/>
            <person name="Sanders M."/>
            <person name="Subramaniam C."/>
            <person name="Tay Y."/>
            <person name="Dear P."/>
            <person name="Doerig C."/>
            <person name="Gruber A."/>
            <person name="Parkinson J."/>
            <person name="Shirley M."/>
            <person name="Wan K.L."/>
            <person name="Berriman M."/>
            <person name="Tomley F."/>
            <person name="Pain A."/>
        </authorList>
    </citation>
    <scope>NUCLEOTIDE SEQUENCE [LARGE SCALE GENOMIC DNA]</scope>
    <source>
        <strain evidence="4">Houghton</strain>
    </source>
</reference>
<evidence type="ECO:0000313" key="4">
    <source>
        <dbReference type="EMBL" id="CDI87742.1"/>
    </source>
</evidence>
<evidence type="ECO:0008006" key="6">
    <source>
        <dbReference type="Google" id="ProtNLM"/>
    </source>
</evidence>
<feature type="chain" id="PRO_5004670599" description="Transmembrane protein" evidence="3">
    <location>
        <begin position="28"/>
        <end position="371"/>
    </location>
</feature>
<dbReference type="OrthoDB" id="351168at2759"/>
<protein>
    <recommendedName>
        <fullName evidence="6">Transmembrane protein</fullName>
    </recommendedName>
</protein>
<keyword evidence="2" id="KW-0812">Transmembrane</keyword>
<dbReference type="Proteomes" id="UP000018201">
    <property type="component" value="Unassembled WGS sequence"/>
</dbReference>
<sequence length="371" mass="40256">MRRSVSLAIVSLGVLVAFSNQLGTAEASLSASQASLTHDEVQVRDESVFAREASLKAFGKRVRTVALVSLIAIAAALVFAVYKCFRGLESRRAVGGQRVAARRLAEGDDSDGEGAAAPGDDDECAPNFGFYGGIPVKYGPDRGLEDLLVKIVGGKFYLNHPTTGQCVPLIVKWLPGVGPMLHEASTGYDLEWVLYNPNKLKWQDEPAIGEWEDVWIDEGAFGGESFEEVDFGEASSSSSEEDEAEAGEAEASEAEPPAEGDEGLTGSDAEEVPPHAEPIVYKPEEPEWRPPPSPEYPYVIFVSGMPVRLNSVTGAFEEILLKVQRGEFLFMHPTLGQPWRVTFREGDLYSAEDLSLRGVIEELKKQGPPPE</sequence>
<accession>U6H777</accession>
<evidence type="ECO:0000256" key="2">
    <source>
        <dbReference type="SAM" id="Phobius"/>
    </source>
</evidence>
<dbReference type="AlphaFoldDB" id="U6H777"/>
<keyword evidence="2" id="KW-0472">Membrane</keyword>
<dbReference type="EMBL" id="HG708176">
    <property type="protein sequence ID" value="CDI87742.1"/>
    <property type="molecule type" value="Genomic_DNA"/>
</dbReference>
<gene>
    <name evidence="4" type="ORF">EPH_0050170</name>
</gene>
<keyword evidence="3" id="KW-0732">Signal</keyword>
<evidence type="ECO:0000256" key="3">
    <source>
        <dbReference type="SAM" id="SignalP"/>
    </source>
</evidence>
<feature type="transmembrane region" description="Helical" evidence="2">
    <location>
        <begin position="64"/>
        <end position="82"/>
    </location>
</feature>
<feature type="signal peptide" evidence="3">
    <location>
        <begin position="1"/>
        <end position="27"/>
    </location>
</feature>
<reference evidence="4" key="2">
    <citation type="submission" date="2013-10" db="EMBL/GenBank/DDBJ databases">
        <authorList>
            <person name="Aslett M."/>
        </authorList>
    </citation>
    <scope>NUCLEOTIDE SEQUENCE [LARGE SCALE GENOMIC DNA]</scope>
    <source>
        <strain evidence="4">Houghton</strain>
    </source>
</reference>